<dbReference type="HOGENOM" id="CLU_2411671_0_0_5"/>
<organism evidence="1 2">
    <name type="scientific">Sphingomonas sanxanigenens DSM 19645 = NX02</name>
    <dbReference type="NCBI Taxonomy" id="1123269"/>
    <lineage>
        <taxon>Bacteria</taxon>
        <taxon>Pseudomonadati</taxon>
        <taxon>Pseudomonadota</taxon>
        <taxon>Alphaproteobacteria</taxon>
        <taxon>Sphingomonadales</taxon>
        <taxon>Sphingomonadaceae</taxon>
        <taxon>Sphingomonas</taxon>
    </lineage>
</organism>
<accession>W0AGP9</accession>
<sequence length="92" mass="10899">MWGYKHRDPAIHSRVRDQAAWLIRDHGDNAEDVLRAKMNRSNITKDDAYRFKLTMEELERQRKQGPRRSRHRGSLLQRILARLGLNRPSHGS</sequence>
<evidence type="ECO:0000313" key="2">
    <source>
        <dbReference type="Proteomes" id="UP000018851"/>
    </source>
</evidence>
<gene>
    <name evidence="1" type="ORF">NX02_23430</name>
</gene>
<dbReference type="KEGG" id="ssan:NX02_23430"/>
<dbReference type="AlphaFoldDB" id="W0AGP9"/>
<proteinExistence type="predicted"/>
<dbReference type="EMBL" id="CP006644">
    <property type="protein sequence ID" value="AHE56301.1"/>
    <property type="molecule type" value="Genomic_DNA"/>
</dbReference>
<dbReference type="STRING" id="1123269.NX02_23430"/>
<reference evidence="1 2" key="1">
    <citation type="submission" date="2013-07" db="EMBL/GenBank/DDBJ databases">
        <title>Completed genome of Sphingomonas sanxanigenens NX02.</title>
        <authorList>
            <person name="Ma T."/>
            <person name="Huang H."/>
            <person name="Wu M."/>
            <person name="Li X."/>
            <person name="Li G."/>
        </authorList>
    </citation>
    <scope>NUCLEOTIDE SEQUENCE [LARGE SCALE GENOMIC DNA]</scope>
    <source>
        <strain evidence="1 2">NX02</strain>
    </source>
</reference>
<name>W0AGP9_9SPHN</name>
<protein>
    <submittedName>
        <fullName evidence="1">Uncharacterized protein</fullName>
    </submittedName>
</protein>
<keyword evidence="2" id="KW-1185">Reference proteome</keyword>
<dbReference type="RefSeq" id="WP_025294422.1">
    <property type="nucleotide sequence ID" value="NZ_CP006644.1"/>
</dbReference>
<dbReference type="PATRIC" id="fig|1123269.5.peg.4587"/>
<dbReference type="Proteomes" id="UP000018851">
    <property type="component" value="Chromosome"/>
</dbReference>
<evidence type="ECO:0000313" key="1">
    <source>
        <dbReference type="EMBL" id="AHE56301.1"/>
    </source>
</evidence>
<dbReference type="OrthoDB" id="9845397at2"/>